<dbReference type="InterPro" id="IPR043136">
    <property type="entry name" value="B30.2/SPRY_sf"/>
</dbReference>
<feature type="coiled-coil region" evidence="1">
    <location>
        <begin position="13"/>
        <end position="62"/>
    </location>
</feature>
<organism evidence="2 3">
    <name type="scientific">Streblomastix strix</name>
    <dbReference type="NCBI Taxonomy" id="222440"/>
    <lineage>
        <taxon>Eukaryota</taxon>
        <taxon>Metamonada</taxon>
        <taxon>Preaxostyla</taxon>
        <taxon>Oxymonadida</taxon>
        <taxon>Streblomastigidae</taxon>
        <taxon>Streblomastix</taxon>
    </lineage>
</organism>
<protein>
    <recommendedName>
        <fullName evidence="4">B30.2/SPRY domain-containing protein</fullName>
    </recommendedName>
</protein>
<evidence type="ECO:0008006" key="4">
    <source>
        <dbReference type="Google" id="ProtNLM"/>
    </source>
</evidence>
<keyword evidence="1" id="KW-0175">Coiled coil</keyword>
<evidence type="ECO:0000313" key="3">
    <source>
        <dbReference type="Proteomes" id="UP000324800"/>
    </source>
</evidence>
<dbReference type="Proteomes" id="UP000324800">
    <property type="component" value="Unassembled WGS sequence"/>
</dbReference>
<sequence>MFESKDKQKDDEIIKLGEAVEKLKEEINRLKREEVKPLLIENQQLNDEVNKIKIQNEMIKMKIPRDQIFPIDIYNPDPQIIAFTSINGGMKQISNQQMRNNTISLTQVLEDGIWALEAEFQGNNTNCTGIGIVSDLIDIPAGTYPNGGPNSEHMAVLWGSGGQIYNKGNSTIGNQKFNVGQIIKVEFDSEEGTLIFFIDDIQQPVYISGIVEKVRFIVFMYHINSSWIIRSLKKLAAPTAKHIANELAVQW</sequence>
<dbReference type="Gene3D" id="2.60.120.920">
    <property type="match status" value="1"/>
</dbReference>
<evidence type="ECO:0000256" key="1">
    <source>
        <dbReference type="SAM" id="Coils"/>
    </source>
</evidence>
<comment type="caution">
    <text evidence="2">The sequence shown here is derived from an EMBL/GenBank/DDBJ whole genome shotgun (WGS) entry which is preliminary data.</text>
</comment>
<dbReference type="EMBL" id="SNRW01010105">
    <property type="protein sequence ID" value="KAA6377021.1"/>
    <property type="molecule type" value="Genomic_DNA"/>
</dbReference>
<reference evidence="2 3" key="1">
    <citation type="submission" date="2019-03" db="EMBL/GenBank/DDBJ databases">
        <title>Single cell metagenomics reveals metabolic interactions within the superorganism composed of flagellate Streblomastix strix and complex community of Bacteroidetes bacteria on its surface.</title>
        <authorList>
            <person name="Treitli S.C."/>
            <person name="Kolisko M."/>
            <person name="Husnik F."/>
            <person name="Keeling P."/>
            <person name="Hampl V."/>
        </authorList>
    </citation>
    <scope>NUCLEOTIDE SEQUENCE [LARGE SCALE GENOMIC DNA]</scope>
    <source>
        <strain evidence="2">ST1C</strain>
    </source>
</reference>
<accession>A0A5J4V4G2</accession>
<dbReference type="OrthoDB" id="2329056at2759"/>
<dbReference type="AlphaFoldDB" id="A0A5J4V4G2"/>
<evidence type="ECO:0000313" key="2">
    <source>
        <dbReference type="EMBL" id="KAA6377021.1"/>
    </source>
</evidence>
<name>A0A5J4V4G2_9EUKA</name>
<dbReference type="SUPFAM" id="SSF49899">
    <property type="entry name" value="Concanavalin A-like lectins/glucanases"/>
    <property type="match status" value="1"/>
</dbReference>
<dbReference type="InterPro" id="IPR013320">
    <property type="entry name" value="ConA-like_dom_sf"/>
</dbReference>
<proteinExistence type="predicted"/>
<gene>
    <name evidence="2" type="ORF">EZS28_027452</name>
</gene>